<evidence type="ECO:0008006" key="4">
    <source>
        <dbReference type="Google" id="ProtNLM"/>
    </source>
</evidence>
<name>A0ABQ8G8D4_9PEZI</name>
<dbReference type="Pfam" id="PF01544">
    <property type="entry name" value="CorA"/>
    <property type="match status" value="1"/>
</dbReference>
<keyword evidence="1" id="KW-0472">Membrane</keyword>
<evidence type="ECO:0000313" key="2">
    <source>
        <dbReference type="EMBL" id="KAH7048251.1"/>
    </source>
</evidence>
<feature type="transmembrane region" description="Helical" evidence="1">
    <location>
        <begin position="333"/>
        <end position="357"/>
    </location>
</feature>
<dbReference type="EMBL" id="JAGTJR010000015">
    <property type="protein sequence ID" value="KAH7048251.1"/>
    <property type="molecule type" value="Genomic_DNA"/>
</dbReference>
<keyword evidence="1" id="KW-1133">Transmembrane helix</keyword>
<feature type="transmembrane region" description="Helical" evidence="1">
    <location>
        <begin position="377"/>
        <end position="400"/>
    </location>
</feature>
<proteinExistence type="predicted"/>
<keyword evidence="3" id="KW-1185">Reference proteome</keyword>
<gene>
    <name evidence="2" type="ORF">B0J12DRAFT_786162</name>
</gene>
<dbReference type="Proteomes" id="UP000774617">
    <property type="component" value="Unassembled WGS sequence"/>
</dbReference>
<organism evidence="2 3">
    <name type="scientific">Macrophomina phaseolina</name>
    <dbReference type="NCBI Taxonomy" id="35725"/>
    <lineage>
        <taxon>Eukaryota</taxon>
        <taxon>Fungi</taxon>
        <taxon>Dikarya</taxon>
        <taxon>Ascomycota</taxon>
        <taxon>Pezizomycotina</taxon>
        <taxon>Dothideomycetes</taxon>
        <taxon>Dothideomycetes incertae sedis</taxon>
        <taxon>Botryosphaeriales</taxon>
        <taxon>Botryosphaeriaceae</taxon>
        <taxon>Macrophomina</taxon>
    </lineage>
</organism>
<comment type="caution">
    <text evidence="2">The sequence shown here is derived from an EMBL/GenBank/DDBJ whole genome shotgun (WGS) entry which is preliminary data.</text>
</comment>
<reference evidence="2 3" key="1">
    <citation type="journal article" date="2021" name="Nat. Commun.">
        <title>Genetic determinants of endophytism in the Arabidopsis root mycobiome.</title>
        <authorList>
            <person name="Mesny F."/>
            <person name="Miyauchi S."/>
            <person name="Thiergart T."/>
            <person name="Pickel B."/>
            <person name="Atanasova L."/>
            <person name="Karlsson M."/>
            <person name="Huettel B."/>
            <person name="Barry K.W."/>
            <person name="Haridas S."/>
            <person name="Chen C."/>
            <person name="Bauer D."/>
            <person name="Andreopoulos W."/>
            <person name="Pangilinan J."/>
            <person name="LaButti K."/>
            <person name="Riley R."/>
            <person name="Lipzen A."/>
            <person name="Clum A."/>
            <person name="Drula E."/>
            <person name="Henrissat B."/>
            <person name="Kohler A."/>
            <person name="Grigoriev I.V."/>
            <person name="Martin F.M."/>
            <person name="Hacquard S."/>
        </authorList>
    </citation>
    <scope>NUCLEOTIDE SEQUENCE [LARGE SCALE GENOMIC DNA]</scope>
    <source>
        <strain evidence="2 3">MPI-SDFR-AT-0080</strain>
    </source>
</reference>
<dbReference type="Gene3D" id="1.20.58.340">
    <property type="entry name" value="Magnesium transport protein CorA, transmembrane region"/>
    <property type="match status" value="1"/>
</dbReference>
<accession>A0ABQ8G8D4</accession>
<sequence length="411" mass="47174">MDFRESCRIWIAQDGKISPAENKQINPISIECWLNRAHTQTCRDLHNGLCERPDRTYDPRPRDREQLRLILCQTQGDDFHVFNDFPLYRGSSERIIRDLLLGHTYIKPRDLCDGKAHFTKISAKQGRIGFVLVTSGQQSEQCGLAILYDPKSGLTKGVLHCKRFKEHIGLLEQAVTLAGHPMLLLVLLTSYVIGLSSSQMEDDLTMITKVIEVETGQNLSGPDKKVNRLTIDYGKTTRETNMLLTDLGWTKLKLVSLSLLYRSFNNCFDEIDGGIDNERRRDRIIEESKTLREIVEHQQSITNNLLLHIDSIHERAKNELDIMHNFVAQRESTVMNAIGILTFLFFPGTFIATVFAMPFMFWYPNTGEDDTMPQKQFWLYPVVTLSLTFAVITVLVPWIWRANQIPGNNSR</sequence>
<protein>
    <recommendedName>
        <fullName evidence="4">Mg2+ transporter protein CorA-like/Zinc transport protein ZntB</fullName>
    </recommendedName>
</protein>
<evidence type="ECO:0000313" key="3">
    <source>
        <dbReference type="Proteomes" id="UP000774617"/>
    </source>
</evidence>
<keyword evidence="1" id="KW-0812">Transmembrane</keyword>
<evidence type="ECO:0000256" key="1">
    <source>
        <dbReference type="SAM" id="Phobius"/>
    </source>
</evidence>
<dbReference type="InterPro" id="IPR002523">
    <property type="entry name" value="MgTranspt_CorA/ZnTranspt_ZntB"/>
</dbReference>